<evidence type="ECO:0000313" key="7">
    <source>
        <dbReference type="Proteomes" id="UP000504638"/>
    </source>
</evidence>
<gene>
    <name evidence="6 8" type="ORF">P152DRAFT_443501</name>
</gene>
<evidence type="ECO:0000259" key="5">
    <source>
        <dbReference type="PROSITE" id="PS51194"/>
    </source>
</evidence>
<protein>
    <recommendedName>
        <fullName evidence="5">Helicase C-terminal domain-containing protein</fullName>
    </recommendedName>
</protein>
<dbReference type="InterPro" id="IPR001650">
    <property type="entry name" value="Helicase_C-like"/>
</dbReference>
<dbReference type="PANTHER" id="PTHR45626">
    <property type="entry name" value="TRANSCRIPTION TERMINATION FACTOR 2-RELATED"/>
    <property type="match status" value="1"/>
</dbReference>
<dbReference type="Pfam" id="PF00176">
    <property type="entry name" value="SNF2-rel_dom"/>
    <property type="match status" value="1"/>
</dbReference>
<evidence type="ECO:0000256" key="4">
    <source>
        <dbReference type="SAM" id="MobiDB-lite"/>
    </source>
</evidence>
<dbReference type="GO" id="GO:0006281">
    <property type="term" value="P:DNA repair"/>
    <property type="evidence" value="ECO:0007669"/>
    <property type="project" value="TreeGrafter"/>
</dbReference>
<evidence type="ECO:0000313" key="6">
    <source>
        <dbReference type="EMBL" id="KAF1808629.1"/>
    </source>
</evidence>
<dbReference type="OrthoDB" id="2801544at2759"/>
<organism evidence="6">
    <name type="scientific">Eremomyces bilateralis CBS 781.70</name>
    <dbReference type="NCBI Taxonomy" id="1392243"/>
    <lineage>
        <taxon>Eukaryota</taxon>
        <taxon>Fungi</taxon>
        <taxon>Dikarya</taxon>
        <taxon>Ascomycota</taxon>
        <taxon>Pezizomycotina</taxon>
        <taxon>Dothideomycetes</taxon>
        <taxon>Dothideomycetes incertae sedis</taxon>
        <taxon>Eremomycetales</taxon>
        <taxon>Eremomycetaceae</taxon>
        <taxon>Eremomyces</taxon>
    </lineage>
</organism>
<keyword evidence="7" id="KW-1185">Reference proteome</keyword>
<dbReference type="InterPro" id="IPR027417">
    <property type="entry name" value="P-loop_NTPase"/>
</dbReference>
<dbReference type="PANTHER" id="PTHR45626:SF51">
    <property type="entry name" value="SNF2-RELATED DOMAIN-CONTAINING PROTEIN"/>
    <property type="match status" value="1"/>
</dbReference>
<keyword evidence="1" id="KW-0547">Nucleotide-binding</keyword>
<name>A0A6G1FSG7_9PEZI</name>
<dbReference type="InterPro" id="IPR049730">
    <property type="entry name" value="SNF2/RAD54-like_C"/>
</dbReference>
<dbReference type="GO" id="GO:0005634">
    <property type="term" value="C:nucleus"/>
    <property type="evidence" value="ECO:0007669"/>
    <property type="project" value="TreeGrafter"/>
</dbReference>
<evidence type="ECO:0000256" key="3">
    <source>
        <dbReference type="ARBA" id="ARBA00022840"/>
    </source>
</evidence>
<dbReference type="GO" id="GO:0005524">
    <property type="term" value="F:ATP binding"/>
    <property type="evidence" value="ECO:0007669"/>
    <property type="project" value="UniProtKB-KW"/>
</dbReference>
<evidence type="ECO:0000313" key="8">
    <source>
        <dbReference type="RefSeq" id="XP_033530260.1"/>
    </source>
</evidence>
<sequence length="1130" mass="127144">MTSNDDGSTSIHQALQFLATSGRIKCLPHRLEDDSRSYIRLYIVPEDVRGRTLRKLSDESMAVKRHFDVLFQELDVSPDSWHGISGRRLPFSVWSTSENISLFYLFNTLPSPNPDPSLISDCYSQIAAVELLQGDVPGLKSTLYNYQARSVAQMIQRESTPGLQLDPRLETRRSPTGQEYYYGPRDMSFFKHPQYYDCCRGGILAETMGLGKSIICLAVILATRHHLPQIPSLYETPRRIRPRVGSLAEMAIASANRHGVPARAHLDRIHQETGNEFESCVKLVNSIPPTYSIPQVPYRLNRYTITPPPRVKRLCSATIIVVPSNLMHQWQAQISEHVHELYLEVLVVEDHSQKLPSSDELSKYDILLISRKRFEMEISDGSDAAGRRFYRGTVPKLCYCQYMGATRRKNCTCIKKEGIYESPLKDLHFLRLIVDEGHQFSSRTSNAVKVASELVTAERRWVVSGTPARDRLFGVEDSTSGNSGSPLILSDNFSIHASRRERALAMRKRFNSQEEKNGAAVSLGLLVSHFLQAQPWARKSGVPKVDWVDHVFVHEDRTKKTYSGFASCMHRTLESLVIKTRLEDVERDIQLPPLKHKVVYLEPSFYDKLTANLFTLVLATNAVTSERTDRDYLFHKDSAKPRHTLISNLRQSNFFWTGFTEENVRDALANGEKYLAKENTMCSEEDRVLLKECMQFATILLESPGWKALSNSHEMGIFLDNWPAHSCCHWDMRGESTLPLFTGTQQLILAQAYINSRLAYADPTEGLAEVGVAALAQVDAENAAGGDGVDRSTSSKMTLKGVPESSIGAGQPSPKKYHAYTPKNSPPSKPRKRSSTGAGASDLSTEAQKQTPSRKRSNSATEEPTLPPDCPLSNTRIIGTTSSKLSYLMEQILLHSPHEKLLIFYDGDNAAFYLAQCLEIFHIRHLIYAKTLRTALRSKYIVAFDTDDSIRVLLMDIRCGALGLNVNKASRVYFINPCNRPSIEAQAVKRAHRIGQTREVHVETLILKGTIEEGMFERAKRMTRKEHDTARRIEEDDGVRGVIQNARCLPVTAEEGIGERQMARVSINEQIFGRRGWRSAKVKLEGDDASERKLSKKQKKDSSAIGGGHADMLEFKVGHHRPRESGLAPE</sequence>
<keyword evidence="2" id="KW-0378">Hydrolase</keyword>
<accession>A0A6G1FSG7</accession>
<dbReference type="Pfam" id="PF00271">
    <property type="entry name" value="Helicase_C"/>
    <property type="match status" value="1"/>
</dbReference>
<feature type="region of interest" description="Disordered" evidence="4">
    <location>
        <begin position="782"/>
        <end position="875"/>
    </location>
</feature>
<dbReference type="InterPro" id="IPR000330">
    <property type="entry name" value="SNF2_N"/>
</dbReference>
<evidence type="ECO:0000256" key="2">
    <source>
        <dbReference type="ARBA" id="ARBA00022801"/>
    </source>
</evidence>
<dbReference type="RefSeq" id="XP_033530260.1">
    <property type="nucleotide sequence ID" value="XM_033677778.1"/>
</dbReference>
<dbReference type="AlphaFoldDB" id="A0A6G1FSG7"/>
<keyword evidence="3" id="KW-0067">ATP-binding</keyword>
<reference evidence="8" key="2">
    <citation type="submission" date="2020-04" db="EMBL/GenBank/DDBJ databases">
        <authorList>
            <consortium name="NCBI Genome Project"/>
        </authorList>
    </citation>
    <scope>NUCLEOTIDE SEQUENCE</scope>
    <source>
        <strain evidence="8">CBS 781.70</strain>
    </source>
</reference>
<proteinExistence type="predicted"/>
<dbReference type="Proteomes" id="UP000504638">
    <property type="component" value="Unplaced"/>
</dbReference>
<dbReference type="PROSITE" id="PS51194">
    <property type="entry name" value="HELICASE_CTER"/>
    <property type="match status" value="1"/>
</dbReference>
<feature type="domain" description="Helicase C-terminal" evidence="5">
    <location>
        <begin position="888"/>
        <end position="1047"/>
    </location>
</feature>
<evidence type="ECO:0000256" key="1">
    <source>
        <dbReference type="ARBA" id="ARBA00022741"/>
    </source>
</evidence>
<feature type="compositionally biased region" description="Polar residues" evidence="4">
    <location>
        <begin position="836"/>
        <end position="851"/>
    </location>
</feature>
<dbReference type="EMBL" id="ML975181">
    <property type="protein sequence ID" value="KAF1808629.1"/>
    <property type="molecule type" value="Genomic_DNA"/>
</dbReference>
<feature type="region of interest" description="Disordered" evidence="4">
    <location>
        <begin position="1085"/>
        <end position="1130"/>
    </location>
</feature>
<reference evidence="6 8" key="1">
    <citation type="submission" date="2020-01" db="EMBL/GenBank/DDBJ databases">
        <authorList>
            <consortium name="DOE Joint Genome Institute"/>
            <person name="Haridas S."/>
            <person name="Albert R."/>
            <person name="Binder M."/>
            <person name="Bloem J."/>
            <person name="Labutti K."/>
            <person name="Salamov A."/>
            <person name="Andreopoulos B."/>
            <person name="Baker S.E."/>
            <person name="Barry K."/>
            <person name="Bills G."/>
            <person name="Bluhm B.H."/>
            <person name="Cannon C."/>
            <person name="Castanera R."/>
            <person name="Culley D.E."/>
            <person name="Daum C."/>
            <person name="Ezra D."/>
            <person name="Gonzalez J.B."/>
            <person name="Henrissat B."/>
            <person name="Kuo A."/>
            <person name="Liang C."/>
            <person name="Lipzen A."/>
            <person name="Lutzoni F."/>
            <person name="Magnuson J."/>
            <person name="Mondo S."/>
            <person name="Nolan M."/>
            <person name="Ohm R."/>
            <person name="Pangilinan J."/>
            <person name="Park H.-J."/>
            <person name="Ramirez L."/>
            <person name="Alfaro M."/>
            <person name="Sun H."/>
            <person name="Tritt A."/>
            <person name="Yoshinaga Y."/>
            <person name="Zwiers L.-H."/>
            <person name="Turgeon B.G."/>
            <person name="Goodwin S.B."/>
            <person name="Spatafora J.W."/>
            <person name="Crous P.W."/>
            <person name="Grigoriev I.V."/>
        </authorList>
    </citation>
    <scope>NUCLEOTIDE SEQUENCE</scope>
    <source>
        <strain evidence="6 8">CBS 781.70</strain>
    </source>
</reference>
<reference evidence="8" key="3">
    <citation type="submission" date="2025-04" db="UniProtKB">
        <authorList>
            <consortium name="RefSeq"/>
        </authorList>
    </citation>
    <scope>IDENTIFICATION</scope>
    <source>
        <strain evidence="8">CBS 781.70</strain>
    </source>
</reference>
<dbReference type="GO" id="GO:0008094">
    <property type="term" value="F:ATP-dependent activity, acting on DNA"/>
    <property type="evidence" value="ECO:0007669"/>
    <property type="project" value="TreeGrafter"/>
</dbReference>
<dbReference type="GeneID" id="54418348"/>
<dbReference type="SMART" id="SM00487">
    <property type="entry name" value="DEXDc"/>
    <property type="match status" value="1"/>
</dbReference>
<dbReference type="SUPFAM" id="SSF52540">
    <property type="entry name" value="P-loop containing nucleoside triphosphate hydrolases"/>
    <property type="match status" value="2"/>
</dbReference>
<dbReference type="InterPro" id="IPR014001">
    <property type="entry name" value="Helicase_ATP-bd"/>
</dbReference>
<dbReference type="CDD" id="cd18793">
    <property type="entry name" value="SF2_C_SNF"/>
    <property type="match status" value="1"/>
</dbReference>
<dbReference type="Gene3D" id="3.40.50.300">
    <property type="entry name" value="P-loop containing nucleotide triphosphate hydrolases"/>
    <property type="match status" value="2"/>
</dbReference>
<dbReference type="GO" id="GO:0016787">
    <property type="term" value="F:hydrolase activity"/>
    <property type="evidence" value="ECO:0007669"/>
    <property type="project" value="UniProtKB-KW"/>
</dbReference>
<dbReference type="InterPro" id="IPR050628">
    <property type="entry name" value="SNF2_RAD54_helicase_TF"/>
</dbReference>